<accession>A0ABT4JB31</accession>
<dbReference type="RefSeq" id="WP_268944431.1">
    <property type="nucleotide sequence ID" value="NZ_JAPTYD010000089.1"/>
</dbReference>
<name>A0ABT4JB31_9RHOB</name>
<evidence type="ECO:0000313" key="2">
    <source>
        <dbReference type="Proteomes" id="UP001149822"/>
    </source>
</evidence>
<keyword evidence="2" id="KW-1185">Reference proteome</keyword>
<proteinExistence type="predicted"/>
<protein>
    <recommendedName>
        <fullName evidence="3">Calcineurin-like phosphoesterase domain-containing protein</fullName>
    </recommendedName>
</protein>
<comment type="caution">
    <text evidence="1">The sequence shown here is derived from an EMBL/GenBank/DDBJ whole genome shotgun (WGS) entry which is preliminary data.</text>
</comment>
<evidence type="ECO:0008006" key="3">
    <source>
        <dbReference type="Google" id="ProtNLM"/>
    </source>
</evidence>
<dbReference type="EMBL" id="JAPTYD010000089">
    <property type="protein sequence ID" value="MCZ0964339.1"/>
    <property type="molecule type" value="Genomic_DNA"/>
</dbReference>
<evidence type="ECO:0000313" key="1">
    <source>
        <dbReference type="EMBL" id="MCZ0964339.1"/>
    </source>
</evidence>
<dbReference type="Proteomes" id="UP001149822">
    <property type="component" value="Unassembled WGS sequence"/>
</dbReference>
<organism evidence="1 2">
    <name type="scientific">Paracoccus benzoatiresistens</name>
    <dbReference type="NCBI Taxonomy" id="2997341"/>
    <lineage>
        <taxon>Bacteria</taxon>
        <taxon>Pseudomonadati</taxon>
        <taxon>Pseudomonadota</taxon>
        <taxon>Alphaproteobacteria</taxon>
        <taxon>Rhodobacterales</taxon>
        <taxon>Paracoccaceae</taxon>
        <taxon>Paracoccus</taxon>
    </lineage>
</organism>
<gene>
    <name evidence="1" type="ORF">OU682_22485</name>
</gene>
<sequence length="69" mass="7217">MQPLRQPSPGENIGVISDTHGLLRPECMVFATIRPILFRPSGSSWCVIVILGLTRAVGASQGIDTGAAG</sequence>
<reference evidence="1" key="1">
    <citation type="submission" date="2022-12" db="EMBL/GenBank/DDBJ databases">
        <title>Paracoccus sp. EF6 isolated from a lake water.</title>
        <authorList>
            <person name="Liu H."/>
        </authorList>
    </citation>
    <scope>NUCLEOTIDE SEQUENCE</scope>
    <source>
        <strain evidence="1">EF6</strain>
    </source>
</reference>